<proteinExistence type="predicted"/>
<organism evidence="2 3">
    <name type="scientific">Rhodopirellula sallentina SM41</name>
    <dbReference type="NCBI Taxonomy" id="1263870"/>
    <lineage>
        <taxon>Bacteria</taxon>
        <taxon>Pseudomonadati</taxon>
        <taxon>Planctomycetota</taxon>
        <taxon>Planctomycetia</taxon>
        <taxon>Pirellulales</taxon>
        <taxon>Pirellulaceae</taxon>
        <taxon>Rhodopirellula</taxon>
    </lineage>
</organism>
<comment type="caution">
    <text evidence="2">The sequence shown here is derived from an EMBL/GenBank/DDBJ whole genome shotgun (WGS) entry which is preliminary data.</text>
</comment>
<dbReference type="RefSeq" id="WP_008688268.1">
    <property type="nucleotide sequence ID" value="NZ_ANOH01000444.1"/>
</dbReference>
<dbReference type="Proteomes" id="UP000011885">
    <property type="component" value="Unassembled WGS sequence"/>
</dbReference>
<name>M5TSP9_9BACT</name>
<dbReference type="AlphaFoldDB" id="M5TSP9"/>
<evidence type="ECO:0000313" key="3">
    <source>
        <dbReference type="Proteomes" id="UP000011885"/>
    </source>
</evidence>
<evidence type="ECO:0000256" key="1">
    <source>
        <dbReference type="SAM" id="MobiDB-lite"/>
    </source>
</evidence>
<dbReference type="PATRIC" id="fig|1263870.3.peg.6762"/>
<evidence type="ECO:0000313" key="2">
    <source>
        <dbReference type="EMBL" id="EMI52185.1"/>
    </source>
</evidence>
<accession>M5TSP9</accession>
<reference evidence="2 3" key="1">
    <citation type="journal article" date="2013" name="Mar. Genomics">
        <title>Expression of sulfatases in Rhodopirellula baltica and the diversity of sulfatases in the genus Rhodopirellula.</title>
        <authorList>
            <person name="Wegner C.E."/>
            <person name="Richter-Heitmann T."/>
            <person name="Klindworth A."/>
            <person name="Klockow C."/>
            <person name="Richter M."/>
            <person name="Achstetter T."/>
            <person name="Glockner F.O."/>
            <person name="Harder J."/>
        </authorList>
    </citation>
    <scope>NUCLEOTIDE SEQUENCE [LARGE SCALE GENOMIC DNA]</scope>
    <source>
        <strain evidence="2 3">SM41</strain>
    </source>
</reference>
<sequence length="79" mass="8827">MTTPTAADLRALWTTPPTLPPIKPATPVETEPKPPRRCSHGDRSAWIETADRSRPGWLRTTCSRCGRFVGYRPADPKNK</sequence>
<dbReference type="OrthoDB" id="291793at2"/>
<gene>
    <name evidence="2" type="ORF">RSSM_06381</name>
</gene>
<protein>
    <submittedName>
        <fullName evidence="2">Uncharacterized protein</fullName>
    </submittedName>
</protein>
<feature type="compositionally biased region" description="Basic and acidic residues" evidence="1">
    <location>
        <begin position="30"/>
        <end position="45"/>
    </location>
</feature>
<keyword evidence="3" id="KW-1185">Reference proteome</keyword>
<dbReference type="EMBL" id="ANOH01000444">
    <property type="protein sequence ID" value="EMI52185.1"/>
    <property type="molecule type" value="Genomic_DNA"/>
</dbReference>
<feature type="region of interest" description="Disordered" evidence="1">
    <location>
        <begin position="1"/>
        <end position="45"/>
    </location>
</feature>